<name>A0A931DIA8_9ACTN</name>
<evidence type="ECO:0000256" key="2">
    <source>
        <dbReference type="ARBA" id="ARBA00022475"/>
    </source>
</evidence>
<dbReference type="RefSeq" id="WP_197011757.1">
    <property type="nucleotide sequence ID" value="NZ_BAABES010000022.1"/>
</dbReference>
<dbReference type="GO" id="GO:0016887">
    <property type="term" value="F:ATP hydrolysis activity"/>
    <property type="evidence" value="ECO:0007669"/>
    <property type="project" value="InterPro"/>
</dbReference>
<dbReference type="Gene3D" id="3.40.50.300">
    <property type="entry name" value="P-loop containing nucleotide triphosphate hydrolases"/>
    <property type="match status" value="2"/>
</dbReference>
<evidence type="ECO:0000256" key="7">
    <source>
        <dbReference type="ARBA" id="ARBA00022967"/>
    </source>
</evidence>
<organism evidence="10 11">
    <name type="scientific">Actinomadura viridis</name>
    <dbReference type="NCBI Taxonomy" id="58110"/>
    <lineage>
        <taxon>Bacteria</taxon>
        <taxon>Bacillati</taxon>
        <taxon>Actinomycetota</taxon>
        <taxon>Actinomycetes</taxon>
        <taxon>Streptosporangiales</taxon>
        <taxon>Thermomonosporaceae</taxon>
        <taxon>Actinomadura</taxon>
    </lineage>
</organism>
<evidence type="ECO:0000259" key="9">
    <source>
        <dbReference type="PROSITE" id="PS50893"/>
    </source>
</evidence>
<evidence type="ECO:0000256" key="5">
    <source>
        <dbReference type="ARBA" id="ARBA00022741"/>
    </source>
</evidence>
<keyword evidence="2" id="KW-1003">Cell membrane</keyword>
<evidence type="ECO:0000313" key="11">
    <source>
        <dbReference type="Proteomes" id="UP000614047"/>
    </source>
</evidence>
<protein>
    <submittedName>
        <fullName evidence="10">Ribose transport system ATP-binding protein</fullName>
    </submittedName>
</protein>
<evidence type="ECO:0000256" key="3">
    <source>
        <dbReference type="ARBA" id="ARBA00022597"/>
    </source>
</evidence>
<comment type="caution">
    <text evidence="10">The sequence shown here is derived from an EMBL/GenBank/DDBJ whole genome shotgun (WGS) entry which is preliminary data.</text>
</comment>
<dbReference type="EMBL" id="JADOUA010000001">
    <property type="protein sequence ID" value="MBG6089113.1"/>
    <property type="molecule type" value="Genomic_DNA"/>
</dbReference>
<keyword evidence="7" id="KW-1278">Translocase</keyword>
<evidence type="ECO:0000313" key="10">
    <source>
        <dbReference type="EMBL" id="MBG6089113.1"/>
    </source>
</evidence>
<keyword evidence="8" id="KW-0472">Membrane</keyword>
<dbReference type="InterPro" id="IPR017871">
    <property type="entry name" value="ABC_transporter-like_CS"/>
</dbReference>
<keyword evidence="4" id="KW-0677">Repeat</keyword>
<accession>A0A931DIA8</accession>
<dbReference type="CDD" id="cd03215">
    <property type="entry name" value="ABC_Carb_Monos_II"/>
    <property type="match status" value="1"/>
</dbReference>
<dbReference type="PANTHER" id="PTHR43790:SF3">
    <property type="entry name" value="D-ALLOSE IMPORT ATP-BINDING PROTEIN ALSA-RELATED"/>
    <property type="match status" value="1"/>
</dbReference>
<dbReference type="AlphaFoldDB" id="A0A931DIA8"/>
<feature type="domain" description="ABC transporter" evidence="9">
    <location>
        <begin position="14"/>
        <end position="247"/>
    </location>
</feature>
<keyword evidence="6 10" id="KW-0067">ATP-binding</keyword>
<keyword evidence="5" id="KW-0547">Nucleotide-binding</keyword>
<evidence type="ECO:0000256" key="8">
    <source>
        <dbReference type="ARBA" id="ARBA00023136"/>
    </source>
</evidence>
<proteinExistence type="predicted"/>
<dbReference type="SMART" id="SM00382">
    <property type="entry name" value="AAA"/>
    <property type="match status" value="2"/>
</dbReference>
<dbReference type="InterPro" id="IPR003439">
    <property type="entry name" value="ABC_transporter-like_ATP-bd"/>
</dbReference>
<dbReference type="InterPro" id="IPR050107">
    <property type="entry name" value="ABC_carbohydrate_import_ATPase"/>
</dbReference>
<dbReference type="PROSITE" id="PS00211">
    <property type="entry name" value="ABC_TRANSPORTER_1"/>
    <property type="match status" value="1"/>
</dbReference>
<dbReference type="Pfam" id="PF00005">
    <property type="entry name" value="ABC_tran"/>
    <property type="match status" value="2"/>
</dbReference>
<feature type="domain" description="ABC transporter" evidence="9">
    <location>
        <begin position="261"/>
        <end position="504"/>
    </location>
</feature>
<sequence>MGGVQDAGEREPLLLLDGVTKTFPNGTRALRGVSLAVRPGSVHGLVGANGAGKSTLVKIISGAHPPTGGVLRWAGQDQRWRDPGAARQAGIATIHQHVPLVPTLTVLENVFLDRRGPWRTTPALRAEFAALADRLGYPVDPDAVVGDLPIGPRQMVAVLQALAAGAQLVIMDEPTASLAEQERRVVFDAVRRLSAQGTAFLYISHFFDEIFELTDHVTVVRDGTTVLDEATAEVTEGMLVRAVTGRELLAVERAGGVEPDPGAPRVLEVSGLSSAVGLRDVSFDVRAGEIVGIAGLLGSGRSEILRAVFGDDPSAGGTVRVNGAAVGRSARAAVAAGVAYVPEDRAGQGLHGGLPLWQNVSLPDLSRLSRGGLVPRTADERERADRAVADLGIVTAGVDAVPGELSGGNAQKVVFAKWMYADTHVWLLDEPTAGVDVGAKADLLRLIRRFAAQGKAVVIVCGEFEELLSVATRVLVARGGRIVAERRASATTEEELLMLAHGLRTEPSDPNEEEEVPDEH</sequence>
<keyword evidence="3" id="KW-0762">Sugar transport</keyword>
<reference evidence="10" key="1">
    <citation type="submission" date="2020-11" db="EMBL/GenBank/DDBJ databases">
        <title>Sequencing the genomes of 1000 actinobacteria strains.</title>
        <authorList>
            <person name="Klenk H.-P."/>
        </authorList>
    </citation>
    <scope>NUCLEOTIDE SEQUENCE</scope>
    <source>
        <strain evidence="10">DSM 43175</strain>
    </source>
</reference>
<dbReference type="PANTHER" id="PTHR43790">
    <property type="entry name" value="CARBOHYDRATE TRANSPORT ATP-BINDING PROTEIN MG119-RELATED"/>
    <property type="match status" value="1"/>
</dbReference>
<dbReference type="Proteomes" id="UP000614047">
    <property type="component" value="Unassembled WGS sequence"/>
</dbReference>
<evidence type="ECO:0000256" key="1">
    <source>
        <dbReference type="ARBA" id="ARBA00022448"/>
    </source>
</evidence>
<dbReference type="InterPro" id="IPR003593">
    <property type="entry name" value="AAA+_ATPase"/>
</dbReference>
<dbReference type="CDD" id="cd03216">
    <property type="entry name" value="ABC_Carb_Monos_I"/>
    <property type="match status" value="1"/>
</dbReference>
<evidence type="ECO:0000256" key="6">
    <source>
        <dbReference type="ARBA" id="ARBA00022840"/>
    </source>
</evidence>
<dbReference type="InterPro" id="IPR027417">
    <property type="entry name" value="P-loop_NTPase"/>
</dbReference>
<keyword evidence="1" id="KW-0813">Transport</keyword>
<dbReference type="PROSITE" id="PS50893">
    <property type="entry name" value="ABC_TRANSPORTER_2"/>
    <property type="match status" value="2"/>
</dbReference>
<keyword evidence="11" id="KW-1185">Reference proteome</keyword>
<dbReference type="GO" id="GO:0005524">
    <property type="term" value="F:ATP binding"/>
    <property type="evidence" value="ECO:0007669"/>
    <property type="project" value="UniProtKB-KW"/>
</dbReference>
<dbReference type="SUPFAM" id="SSF52540">
    <property type="entry name" value="P-loop containing nucleoside triphosphate hydrolases"/>
    <property type="match status" value="2"/>
</dbReference>
<evidence type="ECO:0000256" key="4">
    <source>
        <dbReference type="ARBA" id="ARBA00022737"/>
    </source>
</evidence>
<gene>
    <name evidence="10" type="ORF">IW256_003226</name>
</gene>